<gene>
    <name evidence="2" type="ORF">UY3_03742</name>
</gene>
<evidence type="ECO:0000313" key="3">
    <source>
        <dbReference type="Proteomes" id="UP000031443"/>
    </source>
</evidence>
<organism evidence="2 3">
    <name type="scientific">Chelonia mydas</name>
    <name type="common">Green sea-turtle</name>
    <name type="synonym">Chelonia agassizi</name>
    <dbReference type="NCBI Taxonomy" id="8469"/>
    <lineage>
        <taxon>Eukaryota</taxon>
        <taxon>Metazoa</taxon>
        <taxon>Chordata</taxon>
        <taxon>Craniata</taxon>
        <taxon>Vertebrata</taxon>
        <taxon>Euteleostomi</taxon>
        <taxon>Archelosauria</taxon>
        <taxon>Testudinata</taxon>
        <taxon>Testudines</taxon>
        <taxon>Cryptodira</taxon>
        <taxon>Durocryptodira</taxon>
        <taxon>Americhelydia</taxon>
        <taxon>Chelonioidea</taxon>
        <taxon>Cheloniidae</taxon>
        <taxon>Chelonia</taxon>
    </lineage>
</organism>
<proteinExistence type="predicted"/>
<dbReference type="Proteomes" id="UP000031443">
    <property type="component" value="Unassembled WGS sequence"/>
</dbReference>
<feature type="compositionally biased region" description="Pro residues" evidence="1">
    <location>
        <begin position="204"/>
        <end position="215"/>
    </location>
</feature>
<protein>
    <submittedName>
        <fullName evidence="2">Uncharacterized protein</fullName>
    </submittedName>
</protein>
<sequence>MSSPEQGKWAIRNNNNAALNGRWVCSAGRQSFRLLPEEKGEVERVERYPNIEQKKPEGWVLVRGKRGARKLRARSLPSDEEGDKAPRKMLRGADAVTTSVVSPDGAQQGTLAMAADGGITAPLVESPPKEASVGVLLAPLPSVPPAVVDTGAITALAPDGEDSGAVGTGFTSIFEEIEALGLTPVTQGEDDPQSEGLDLDGGSVPPPPPPSPCPSLPTVAPALVLGCPWLSLFVRPRMAPHLRPPSP</sequence>
<dbReference type="AlphaFoldDB" id="M7C3L7"/>
<keyword evidence="3" id="KW-1185">Reference proteome</keyword>
<evidence type="ECO:0000256" key="1">
    <source>
        <dbReference type="SAM" id="MobiDB-lite"/>
    </source>
</evidence>
<evidence type="ECO:0000313" key="2">
    <source>
        <dbReference type="EMBL" id="EMP39023.1"/>
    </source>
</evidence>
<accession>M7C3L7</accession>
<reference evidence="3" key="1">
    <citation type="journal article" date="2013" name="Nat. Genet.">
        <title>The draft genomes of soft-shell turtle and green sea turtle yield insights into the development and evolution of the turtle-specific body plan.</title>
        <authorList>
            <person name="Wang Z."/>
            <person name="Pascual-Anaya J."/>
            <person name="Zadissa A."/>
            <person name="Li W."/>
            <person name="Niimura Y."/>
            <person name="Huang Z."/>
            <person name="Li C."/>
            <person name="White S."/>
            <person name="Xiong Z."/>
            <person name="Fang D."/>
            <person name="Wang B."/>
            <person name="Ming Y."/>
            <person name="Chen Y."/>
            <person name="Zheng Y."/>
            <person name="Kuraku S."/>
            <person name="Pignatelli M."/>
            <person name="Herrero J."/>
            <person name="Beal K."/>
            <person name="Nozawa M."/>
            <person name="Li Q."/>
            <person name="Wang J."/>
            <person name="Zhang H."/>
            <person name="Yu L."/>
            <person name="Shigenobu S."/>
            <person name="Wang J."/>
            <person name="Liu J."/>
            <person name="Flicek P."/>
            <person name="Searle S."/>
            <person name="Wang J."/>
            <person name="Kuratani S."/>
            <person name="Yin Y."/>
            <person name="Aken B."/>
            <person name="Zhang G."/>
            <person name="Irie N."/>
        </authorList>
    </citation>
    <scope>NUCLEOTIDE SEQUENCE [LARGE SCALE GENOMIC DNA]</scope>
</reference>
<feature type="region of interest" description="Disordered" evidence="1">
    <location>
        <begin position="182"/>
        <end position="217"/>
    </location>
</feature>
<name>M7C3L7_CHEMY</name>
<dbReference type="EMBL" id="KB517806">
    <property type="protein sequence ID" value="EMP39023.1"/>
    <property type="molecule type" value="Genomic_DNA"/>
</dbReference>